<dbReference type="EMBL" id="CP071793">
    <property type="protein sequence ID" value="QTD47580.1"/>
    <property type="molecule type" value="Genomic_DNA"/>
</dbReference>
<dbReference type="PANTHER" id="PTHR45726:SF3">
    <property type="entry name" value="LEUKOTRIENE A-4 HYDROLASE"/>
    <property type="match status" value="1"/>
</dbReference>
<dbReference type="Gene3D" id="1.25.40.320">
    <property type="entry name" value="Peptidase M1, leukotriene A4 hydrolase/aminopeptidase C-terminal domain"/>
    <property type="match status" value="1"/>
</dbReference>
<accession>A0A8A4TDD5</accession>
<feature type="domain" description="Peptidase M1 leukotriene A4 hydrolase/aminopeptidase C-terminal" evidence="15">
    <location>
        <begin position="460"/>
        <end position="598"/>
    </location>
</feature>
<feature type="binding site" evidence="13">
    <location>
        <begin position="263"/>
        <end position="268"/>
    </location>
    <ligand>
        <name>a peptide</name>
        <dbReference type="ChEBI" id="CHEBI:60466"/>
    </ligand>
</feature>
<keyword evidence="7" id="KW-0645">Protease</keyword>
<evidence type="ECO:0000256" key="11">
    <source>
        <dbReference type="ARBA" id="ARBA00023049"/>
    </source>
</evidence>
<dbReference type="PRINTS" id="PR00756">
    <property type="entry name" value="ALADIPTASE"/>
</dbReference>
<name>A0A8A4TDD5_SULCO</name>
<evidence type="ECO:0000256" key="2">
    <source>
        <dbReference type="ARBA" id="ARBA00004496"/>
    </source>
</evidence>
<proteinExistence type="inferred from homology"/>
<comment type="subcellular location">
    <subcellularLocation>
        <location evidence="2">Cytoplasm</location>
    </subcellularLocation>
</comment>
<dbReference type="InterPro" id="IPR001930">
    <property type="entry name" value="Peptidase_M1"/>
</dbReference>
<comment type="similarity">
    <text evidence="3">Belongs to the peptidase M1 family.</text>
</comment>
<dbReference type="SUPFAM" id="SSF55486">
    <property type="entry name" value="Metalloproteases ('zincins'), catalytic domain"/>
    <property type="match status" value="1"/>
</dbReference>
<dbReference type="SMART" id="SM01263">
    <property type="entry name" value="Leuk-A4-hydro_C"/>
    <property type="match status" value="1"/>
</dbReference>
<dbReference type="Gene3D" id="3.30.2010.30">
    <property type="match status" value="1"/>
</dbReference>
<feature type="binding site" evidence="13">
    <location>
        <begin position="554"/>
        <end position="556"/>
    </location>
    <ligand>
        <name>a peptide</name>
        <dbReference type="ChEBI" id="CHEBI:60466"/>
    </ligand>
</feature>
<evidence type="ECO:0000256" key="12">
    <source>
        <dbReference type="PIRSR" id="PIRSR634015-1"/>
    </source>
</evidence>
<evidence type="ECO:0000313" key="16">
    <source>
        <dbReference type="EMBL" id="QTD47580.1"/>
    </source>
</evidence>
<keyword evidence="6" id="KW-0963">Cytoplasm</keyword>
<organism evidence="16 17">
    <name type="scientific">Sulfidibacter corallicola</name>
    <dbReference type="NCBI Taxonomy" id="2818388"/>
    <lineage>
        <taxon>Bacteria</taxon>
        <taxon>Pseudomonadati</taxon>
        <taxon>Acidobacteriota</taxon>
        <taxon>Holophagae</taxon>
        <taxon>Acanthopleuribacterales</taxon>
        <taxon>Acanthopleuribacteraceae</taxon>
        <taxon>Sulfidibacter</taxon>
    </lineage>
</organism>
<dbReference type="GO" id="GO:0008270">
    <property type="term" value="F:zinc ion binding"/>
    <property type="evidence" value="ECO:0007669"/>
    <property type="project" value="InterPro"/>
</dbReference>
<dbReference type="SUPFAM" id="SSF63737">
    <property type="entry name" value="Leukotriene A4 hydrolase N-terminal domain"/>
    <property type="match status" value="1"/>
</dbReference>
<dbReference type="RefSeq" id="WP_237377249.1">
    <property type="nucleotide sequence ID" value="NZ_CP071793.1"/>
</dbReference>
<evidence type="ECO:0000256" key="10">
    <source>
        <dbReference type="ARBA" id="ARBA00022833"/>
    </source>
</evidence>
<dbReference type="InterPro" id="IPR034015">
    <property type="entry name" value="M1_LTA4H"/>
</dbReference>
<dbReference type="InterPro" id="IPR045357">
    <property type="entry name" value="Aminopeptidase_N-like_N"/>
</dbReference>
<feature type="active site" description="Proton acceptor" evidence="12">
    <location>
        <position position="293"/>
    </location>
</feature>
<dbReference type="GO" id="GO:0016285">
    <property type="term" value="F:alanyl aminopeptidase activity"/>
    <property type="evidence" value="ECO:0007669"/>
    <property type="project" value="UniProtKB-EC"/>
</dbReference>
<dbReference type="AlphaFoldDB" id="A0A8A4TDD5"/>
<evidence type="ECO:0000256" key="13">
    <source>
        <dbReference type="PIRSR" id="PIRSR634015-2"/>
    </source>
</evidence>
<comment type="cofactor">
    <cofactor evidence="14">
        <name>Zn(2+)</name>
        <dbReference type="ChEBI" id="CHEBI:29105"/>
    </cofactor>
    <text evidence="14">Binds 1 zinc ion per subunit.</text>
</comment>
<dbReference type="Proteomes" id="UP000663929">
    <property type="component" value="Chromosome"/>
</dbReference>
<keyword evidence="17" id="KW-1185">Reference proteome</keyword>
<dbReference type="Gene3D" id="1.10.390.10">
    <property type="entry name" value="Neutral Protease Domain 2"/>
    <property type="match status" value="1"/>
</dbReference>
<dbReference type="Pfam" id="PF17900">
    <property type="entry name" value="Peptidase_M1_N"/>
    <property type="match status" value="1"/>
</dbReference>
<evidence type="ECO:0000256" key="9">
    <source>
        <dbReference type="ARBA" id="ARBA00022801"/>
    </source>
</evidence>
<evidence type="ECO:0000256" key="3">
    <source>
        <dbReference type="ARBA" id="ARBA00010136"/>
    </source>
</evidence>
<keyword evidence="9" id="KW-0378">Hydrolase</keyword>
<feature type="binding site" evidence="13">
    <location>
        <begin position="136"/>
        <end position="138"/>
    </location>
    <ligand>
        <name>a peptide</name>
        <dbReference type="ChEBI" id="CHEBI:60466"/>
    </ligand>
</feature>
<evidence type="ECO:0000256" key="7">
    <source>
        <dbReference type="ARBA" id="ARBA00022670"/>
    </source>
</evidence>
<dbReference type="PANTHER" id="PTHR45726">
    <property type="entry name" value="LEUKOTRIENE A-4 HYDROLASE"/>
    <property type="match status" value="1"/>
</dbReference>
<dbReference type="GO" id="GO:0006508">
    <property type="term" value="P:proteolysis"/>
    <property type="evidence" value="ECO:0007669"/>
    <property type="project" value="UniProtKB-KW"/>
</dbReference>
<gene>
    <name evidence="16" type="ORF">J3U87_18465</name>
</gene>
<dbReference type="Pfam" id="PF01433">
    <property type="entry name" value="Peptidase_M1"/>
    <property type="match status" value="1"/>
</dbReference>
<evidence type="ECO:0000256" key="5">
    <source>
        <dbReference type="ARBA" id="ARBA00015611"/>
    </source>
</evidence>
<reference evidence="16" key="1">
    <citation type="submission" date="2021-03" db="EMBL/GenBank/DDBJ databases">
        <title>Acanthopleuribacteraceae sp. M133.</title>
        <authorList>
            <person name="Wang G."/>
        </authorList>
    </citation>
    <scope>NUCLEOTIDE SEQUENCE</scope>
    <source>
        <strain evidence="16">M133</strain>
    </source>
</reference>
<dbReference type="FunFam" id="3.30.2010.30:FF:000001">
    <property type="entry name" value="Leukotriene A(4) hydrolase"/>
    <property type="match status" value="1"/>
</dbReference>
<dbReference type="InterPro" id="IPR038502">
    <property type="entry name" value="M1_LTA-4_hydro/amino_C_sf"/>
</dbReference>
<dbReference type="GO" id="GO:0008237">
    <property type="term" value="F:metallopeptidase activity"/>
    <property type="evidence" value="ECO:0007669"/>
    <property type="project" value="UniProtKB-KW"/>
</dbReference>
<evidence type="ECO:0000256" key="14">
    <source>
        <dbReference type="PIRSR" id="PIRSR634015-3"/>
    </source>
</evidence>
<evidence type="ECO:0000256" key="1">
    <source>
        <dbReference type="ARBA" id="ARBA00000098"/>
    </source>
</evidence>
<dbReference type="InterPro" id="IPR027268">
    <property type="entry name" value="Peptidase_M4/M1_CTD_sf"/>
</dbReference>
<dbReference type="InterPro" id="IPR049980">
    <property type="entry name" value="LTA4H_cat"/>
</dbReference>
<dbReference type="Pfam" id="PF09127">
    <property type="entry name" value="Leuk-A4-hydro_C"/>
    <property type="match status" value="1"/>
</dbReference>
<dbReference type="SUPFAM" id="SSF48371">
    <property type="entry name" value="ARM repeat"/>
    <property type="match status" value="1"/>
</dbReference>
<keyword evidence="11" id="KW-0482">Metalloprotease</keyword>
<protein>
    <recommendedName>
        <fullName evidence="5">Aminopeptidase N</fullName>
        <ecNumber evidence="4">3.4.11.2</ecNumber>
    </recommendedName>
</protein>
<comment type="catalytic activity">
    <reaction evidence="1">
        <text>Release of an N-terminal amino acid, Xaa-|-Yaa- from a peptide, amide or arylamide. Xaa is preferably Ala, but may be most amino acids including Pro (slow action). When a terminal hydrophobic residue is followed by a prolyl residue, the two may be released as an intact Xaa-Pro dipeptide.</text>
        <dbReference type="EC" id="3.4.11.2"/>
    </reaction>
</comment>
<evidence type="ECO:0000313" key="17">
    <source>
        <dbReference type="Proteomes" id="UP000663929"/>
    </source>
</evidence>
<dbReference type="InterPro" id="IPR042097">
    <property type="entry name" value="Aminopeptidase_N-like_N_sf"/>
</dbReference>
<evidence type="ECO:0000259" key="15">
    <source>
        <dbReference type="SMART" id="SM01263"/>
    </source>
</evidence>
<feature type="binding site" evidence="14">
    <location>
        <position position="296"/>
    </location>
    <ligand>
        <name>Zn(2+)</name>
        <dbReference type="ChEBI" id="CHEBI:29105"/>
        <note>catalytic</note>
    </ligand>
</feature>
<feature type="binding site" evidence="14">
    <location>
        <position position="292"/>
    </location>
    <ligand>
        <name>Zn(2+)</name>
        <dbReference type="ChEBI" id="CHEBI:29105"/>
        <note>catalytic</note>
    </ligand>
</feature>
<evidence type="ECO:0000256" key="6">
    <source>
        <dbReference type="ARBA" id="ARBA00022490"/>
    </source>
</evidence>
<dbReference type="EC" id="3.4.11.2" evidence="4"/>
<sequence length="600" mass="68355">MFAYSFKDIHTYGNVEQVQTSHVSLDLSLDFDKKVISGSCELTLKYADPKKGAAHIDLDTRMLTVTKVVEPGTGRTLKFDLGENESLLGRRLRVKLPNPNITKIEIHYHTDPAAGALQWLEPRMTTSKKHPFLLTQGQAILSRTWFPCMDSPGVRVTYDAVIRVPKGITPIMSAAHGKHEPEKGIYRFELKRAIPPYLIALAAGEIEFKAISDRCGVYAEPAVLEKAAWEFADMEKMMKAAEGLYGEYRWERWDTIVLPPSFPFGGMENPMLTFATPTLLAGDRSLVNVMAHELAHSWSGNLVTNATWSDFWLNEGFTVYFERRIVEELYGKETAQMHTLLGQRELHHEIAEMGAKNKEFAKLFQDLSGHDPDDAFSSVPYEKGANFLFVLEKYFGRRAFDAFLIKYFDTHAFQSMTTAKFLAFMKKELFQGNETAWKELKVDEWVYQAGVPDNMVIPKSEKFDKTRAAAKAFSETGNLDFIDKKGWVTEEWLDFLNSLPEKVDHAKLKKLDEHCNFSNTGNSEVLFAWGMVAIRNTYKPALPAVEHFLMRQGRRKFLKPLYQALWDNPKTRDLSKEIYAKARSGYHPIATATIDDIVKI</sequence>
<evidence type="ECO:0000256" key="4">
    <source>
        <dbReference type="ARBA" id="ARBA00012564"/>
    </source>
</evidence>
<feature type="active site" description="Proton donor" evidence="12">
    <location>
        <position position="381"/>
    </location>
</feature>
<feature type="binding site" evidence="14">
    <location>
        <position position="315"/>
    </location>
    <ligand>
        <name>Zn(2+)</name>
        <dbReference type="ChEBI" id="CHEBI:29105"/>
        <note>catalytic</note>
    </ligand>
</feature>
<keyword evidence="8 14" id="KW-0479">Metal-binding</keyword>
<dbReference type="InterPro" id="IPR014782">
    <property type="entry name" value="Peptidase_M1_dom"/>
</dbReference>
<evidence type="ECO:0000256" key="8">
    <source>
        <dbReference type="ARBA" id="ARBA00022723"/>
    </source>
</evidence>
<dbReference type="Gene3D" id="2.60.40.1730">
    <property type="entry name" value="tricorn interacting facor f3 domain"/>
    <property type="match status" value="1"/>
</dbReference>
<dbReference type="InterPro" id="IPR016024">
    <property type="entry name" value="ARM-type_fold"/>
</dbReference>
<dbReference type="GO" id="GO:0005737">
    <property type="term" value="C:cytoplasm"/>
    <property type="evidence" value="ECO:0007669"/>
    <property type="project" value="UniProtKB-SubCell"/>
</dbReference>
<dbReference type="InterPro" id="IPR015211">
    <property type="entry name" value="Peptidase_M1_C"/>
</dbReference>
<keyword evidence="10 14" id="KW-0862">Zinc</keyword>
<dbReference type="CDD" id="cd09599">
    <property type="entry name" value="M1_LTA4H"/>
    <property type="match status" value="1"/>
</dbReference>
<dbReference type="KEGG" id="scor:J3U87_18465"/>